<dbReference type="Proteomes" id="UP000261704">
    <property type="component" value="Chromosome"/>
</dbReference>
<organism evidence="2 3">
    <name type="scientific">Profundibacter amoris</name>
    <dbReference type="NCBI Taxonomy" id="2171755"/>
    <lineage>
        <taxon>Bacteria</taxon>
        <taxon>Pseudomonadati</taxon>
        <taxon>Pseudomonadota</taxon>
        <taxon>Alphaproteobacteria</taxon>
        <taxon>Rhodobacterales</taxon>
        <taxon>Paracoccaceae</taxon>
        <taxon>Profundibacter</taxon>
    </lineage>
</organism>
<dbReference type="InterPro" id="IPR037359">
    <property type="entry name" value="NST/OST"/>
</dbReference>
<dbReference type="PANTHER" id="PTHR10605">
    <property type="entry name" value="HEPARAN SULFATE SULFOTRANSFERASE"/>
    <property type="match status" value="1"/>
</dbReference>
<dbReference type="KEGG" id="pamo:BAR1_05135"/>
<evidence type="ECO:0008006" key="4">
    <source>
        <dbReference type="Google" id="ProtNLM"/>
    </source>
</evidence>
<dbReference type="Pfam" id="PF13469">
    <property type="entry name" value="Sulfotransfer_3"/>
    <property type="match status" value="1"/>
</dbReference>
<reference evidence="2 3" key="1">
    <citation type="submission" date="2018-09" db="EMBL/GenBank/DDBJ databases">
        <title>Profundibacter amoris BAR1 gen. nov., sp. nov., a new member of the Roseobacter clade isolated at Lokis Castle Vent Field on the Arctic Mid-Oceanic Ridge.</title>
        <authorList>
            <person name="Le Moine Bauer S."/>
            <person name="Sjoeberg A.G."/>
            <person name="L'Haridon S."/>
            <person name="Stokke R."/>
            <person name="Roalkvam I."/>
            <person name="Steen I.H."/>
            <person name="Dahle H."/>
        </authorList>
    </citation>
    <scope>NUCLEOTIDE SEQUENCE [LARGE SCALE GENOMIC DNA]</scope>
    <source>
        <strain evidence="2 3">BAR1</strain>
    </source>
</reference>
<protein>
    <recommendedName>
        <fullName evidence="4">Sulfotransferase</fullName>
    </recommendedName>
</protein>
<dbReference type="InterPro" id="IPR027417">
    <property type="entry name" value="P-loop_NTPase"/>
</dbReference>
<accession>A0A347UET9</accession>
<evidence type="ECO:0000313" key="2">
    <source>
        <dbReference type="EMBL" id="AXX97367.1"/>
    </source>
</evidence>
<keyword evidence="1" id="KW-0808">Transferase</keyword>
<dbReference type="RefSeq" id="WP_118942024.1">
    <property type="nucleotide sequence ID" value="NZ_CP032125.1"/>
</dbReference>
<sequence>MMGEAVLMYGIGAVKAGTSWLFNYLEGHPECAMPPYKELRYFYMLENDHFEGQIKKVRVLIADLKDSLETAPEDRKPMIRKRLNKTRHWLKVLREHRDDPAAYAAYMMDQANGAKLTADITPEYSMMPVARLKQMAGVVANTRFVYLLRDPLDRLWSNIRMNAWRKTKDPKAMRALALAEVDRILDGKSSPAYERSDYVHGLTALETAVPEARRKVMFYETLFTDDSIRELCAFLGLSNHKAALDKRIHQGVPIKLDAARRSGLQKLLAPQYHAVEKRFQTLPARWQDNMARV</sequence>
<dbReference type="SUPFAM" id="SSF52540">
    <property type="entry name" value="P-loop containing nucleoside triphosphate hydrolases"/>
    <property type="match status" value="1"/>
</dbReference>
<name>A0A347UET9_9RHOB</name>
<dbReference type="AlphaFoldDB" id="A0A347UET9"/>
<keyword evidence="3" id="KW-1185">Reference proteome</keyword>
<dbReference type="PANTHER" id="PTHR10605:SF56">
    <property type="entry name" value="BIFUNCTIONAL HEPARAN SULFATE N-DEACETYLASE_N-SULFOTRANSFERASE"/>
    <property type="match status" value="1"/>
</dbReference>
<evidence type="ECO:0000313" key="3">
    <source>
        <dbReference type="Proteomes" id="UP000261704"/>
    </source>
</evidence>
<dbReference type="GO" id="GO:0008146">
    <property type="term" value="F:sulfotransferase activity"/>
    <property type="evidence" value="ECO:0007669"/>
    <property type="project" value="InterPro"/>
</dbReference>
<dbReference type="EMBL" id="CP032125">
    <property type="protein sequence ID" value="AXX97367.1"/>
    <property type="molecule type" value="Genomic_DNA"/>
</dbReference>
<dbReference type="OrthoDB" id="981508at2"/>
<evidence type="ECO:0000256" key="1">
    <source>
        <dbReference type="ARBA" id="ARBA00022679"/>
    </source>
</evidence>
<dbReference type="Gene3D" id="3.40.50.300">
    <property type="entry name" value="P-loop containing nucleotide triphosphate hydrolases"/>
    <property type="match status" value="1"/>
</dbReference>
<proteinExistence type="predicted"/>
<gene>
    <name evidence="2" type="ORF">BAR1_05135</name>
</gene>